<feature type="compositionally biased region" description="Gly residues" evidence="1">
    <location>
        <begin position="102"/>
        <end position="116"/>
    </location>
</feature>
<dbReference type="EMBL" id="LJSN01000002">
    <property type="protein sequence ID" value="PNE40383.1"/>
    <property type="molecule type" value="Genomic_DNA"/>
</dbReference>
<proteinExistence type="predicted"/>
<reference evidence="3" key="1">
    <citation type="submission" date="2015-09" db="EMBL/GenBank/DDBJ databases">
        <authorList>
            <person name="Graham D.E."/>
            <person name="Mahan K.M."/>
            <person name="Klingeman D.M."/>
            <person name="Fida T."/>
            <person name="Giannone R.J."/>
            <person name="Hettich R.L."/>
            <person name="Parry R.J."/>
            <person name="Spain J.C."/>
        </authorList>
    </citation>
    <scope>NUCLEOTIDE SEQUENCE [LARGE SCALE GENOMIC DNA]</scope>
    <source>
        <strain evidence="3">JCM 4701</strain>
    </source>
</reference>
<evidence type="ECO:0000256" key="1">
    <source>
        <dbReference type="SAM" id="MobiDB-lite"/>
    </source>
</evidence>
<evidence type="ECO:0000313" key="2">
    <source>
        <dbReference type="EMBL" id="PNE40383.1"/>
    </source>
</evidence>
<comment type="caution">
    <text evidence="2">The sequence shown here is derived from an EMBL/GenBank/DDBJ whole genome shotgun (WGS) entry which is preliminary data.</text>
</comment>
<sequence>MSMGAVRDDGTQRALDLAREAVRRLAPEELALFEETAEAYFDDPRRGDRKVRQEPLGIGIDAVVIGTLTQFALPVASAVAGNIATDVLRRERRRGWWRLGRRGGGGDGDGGDGGGANPFAAPGDVPAVELNGRAPSRAEESVRLRRVAYDRAIALGLPPAQAELLADAIVGGMQAPPPPGEEETTS</sequence>
<accession>A0A2N8PH78</accession>
<gene>
    <name evidence="2" type="ORF">AOB60_05335</name>
</gene>
<dbReference type="RefSeq" id="WP_102922989.1">
    <property type="nucleotide sequence ID" value="NZ_LJSN01000002.1"/>
</dbReference>
<dbReference type="AlphaFoldDB" id="A0A2N8PH78"/>
<evidence type="ECO:0000313" key="3">
    <source>
        <dbReference type="Proteomes" id="UP000236047"/>
    </source>
</evidence>
<protein>
    <submittedName>
        <fullName evidence="2">Uncharacterized protein</fullName>
    </submittedName>
</protein>
<keyword evidence="3" id="KW-1185">Reference proteome</keyword>
<organism evidence="2 3">
    <name type="scientific">Streptomyces noursei</name>
    <name type="common">Streptomyces albulus</name>
    <dbReference type="NCBI Taxonomy" id="1971"/>
    <lineage>
        <taxon>Bacteria</taxon>
        <taxon>Bacillati</taxon>
        <taxon>Actinomycetota</taxon>
        <taxon>Actinomycetes</taxon>
        <taxon>Kitasatosporales</taxon>
        <taxon>Streptomycetaceae</taxon>
        <taxon>Streptomyces</taxon>
    </lineage>
</organism>
<dbReference type="Proteomes" id="UP000236047">
    <property type="component" value="Unassembled WGS sequence"/>
</dbReference>
<name>A0A2N8PH78_STRNR</name>
<feature type="region of interest" description="Disordered" evidence="1">
    <location>
        <begin position="99"/>
        <end position="126"/>
    </location>
</feature>